<feature type="transmembrane region" description="Helical" evidence="2">
    <location>
        <begin position="20"/>
        <end position="43"/>
    </location>
</feature>
<feature type="transmembrane region" description="Helical" evidence="2">
    <location>
        <begin position="246"/>
        <end position="264"/>
    </location>
</feature>
<feature type="transmembrane region" description="Helical" evidence="2">
    <location>
        <begin position="214"/>
        <end position="240"/>
    </location>
</feature>
<keyword evidence="2" id="KW-0472">Membrane</keyword>
<feature type="transmembrane region" description="Helical" evidence="2">
    <location>
        <begin position="55"/>
        <end position="76"/>
    </location>
</feature>
<reference evidence="3 4" key="1">
    <citation type="submission" date="2019-12" db="EMBL/GenBank/DDBJ databases">
        <title>Nesterenkonia muleiensis sp. nov., a novel actinobacterium isolated from sap of Populus euphratica.</title>
        <authorList>
            <person name="Wang R."/>
        </authorList>
    </citation>
    <scope>NUCLEOTIDE SEQUENCE [LARGE SCALE GENOMIC DNA]</scope>
    <source>
        <strain evidence="3 4">F10</strain>
    </source>
</reference>
<keyword evidence="4" id="KW-1185">Reference proteome</keyword>
<dbReference type="EMBL" id="WRPM01000069">
    <property type="protein sequence ID" value="MVT26616.1"/>
    <property type="molecule type" value="Genomic_DNA"/>
</dbReference>
<evidence type="ECO:0000313" key="4">
    <source>
        <dbReference type="Proteomes" id="UP000460157"/>
    </source>
</evidence>
<evidence type="ECO:0000256" key="1">
    <source>
        <dbReference type="SAM" id="MobiDB-lite"/>
    </source>
</evidence>
<proteinExistence type="predicted"/>
<evidence type="ECO:0000256" key="2">
    <source>
        <dbReference type="SAM" id="Phobius"/>
    </source>
</evidence>
<keyword evidence="2" id="KW-0812">Transmembrane</keyword>
<comment type="caution">
    <text evidence="3">The sequence shown here is derived from an EMBL/GenBank/DDBJ whole genome shotgun (WGS) entry which is preliminary data.</text>
</comment>
<feature type="region of interest" description="Disordered" evidence="1">
    <location>
        <begin position="289"/>
        <end position="325"/>
    </location>
</feature>
<dbReference type="AlphaFoldDB" id="A0A7K1UJM5"/>
<dbReference type="RefSeq" id="WP_157323711.1">
    <property type="nucleotide sequence ID" value="NZ_BMFX01000017.1"/>
</dbReference>
<name>A0A7K1UJM5_9MICC</name>
<keyword evidence="2" id="KW-1133">Transmembrane helix</keyword>
<evidence type="ECO:0000313" key="3">
    <source>
        <dbReference type="EMBL" id="MVT26616.1"/>
    </source>
</evidence>
<accession>A0A7K1UJM5</accession>
<organism evidence="3 4">
    <name type="scientific">Nesterenkonia alkaliphila</name>
    <dbReference type="NCBI Taxonomy" id="1463631"/>
    <lineage>
        <taxon>Bacteria</taxon>
        <taxon>Bacillati</taxon>
        <taxon>Actinomycetota</taxon>
        <taxon>Actinomycetes</taxon>
        <taxon>Micrococcales</taxon>
        <taxon>Micrococcaceae</taxon>
        <taxon>Nesterenkonia</taxon>
    </lineage>
</organism>
<feature type="compositionally biased region" description="Basic and acidic residues" evidence="1">
    <location>
        <begin position="299"/>
        <end position="316"/>
    </location>
</feature>
<dbReference type="OrthoDB" id="147179at2"/>
<sequence>MNFSYARTLKLLLRTMPFLIFRLLVYLGIAVGWIIITAIGAGIGAMVGAVGGSTAAGATIGGFIGFVACIGILAFLRRYLLYMVKSAHIAVLVEAIDGRTLPAGQGQVKYGQQAVKERFVEMSVLFGVDAVIKGILKAFNRLVVRVADFLPIPGAAKVAKIGNAVVNSSLTYVDETILGHNLRVRSTNPWETSRQGLILYAQNYKQFLKNAVKLTLGVWGLTLLIFLALVGPVALVVWLLPVTGGLVPLLLTLCLTWAVKLAVVEPFAVTAMLQVWAKVTAGQVPNPEWESKLQQASRKFGEMGSKARDWGRRHQEGTAQTPSAP</sequence>
<gene>
    <name evidence="3" type="ORF">GNZ21_09640</name>
</gene>
<dbReference type="Proteomes" id="UP000460157">
    <property type="component" value="Unassembled WGS sequence"/>
</dbReference>
<protein>
    <submittedName>
        <fullName evidence="3">Uncharacterized protein</fullName>
    </submittedName>
</protein>